<gene>
    <name evidence="3" type="ORF">ENE74_02200</name>
</gene>
<name>A0A437JC56_9SPHN</name>
<dbReference type="Proteomes" id="UP000282977">
    <property type="component" value="Unassembled WGS sequence"/>
</dbReference>
<evidence type="ECO:0000256" key="1">
    <source>
        <dbReference type="ARBA" id="ARBA00006484"/>
    </source>
</evidence>
<dbReference type="CDD" id="cd05233">
    <property type="entry name" value="SDR_c"/>
    <property type="match status" value="1"/>
</dbReference>
<dbReference type="PRINTS" id="PR00081">
    <property type="entry name" value="GDHRDH"/>
</dbReference>
<dbReference type="PANTHER" id="PTHR42879:SF2">
    <property type="entry name" value="3-OXOACYL-[ACYL-CARRIER-PROTEIN] REDUCTASE FABG"/>
    <property type="match status" value="1"/>
</dbReference>
<evidence type="ECO:0000313" key="4">
    <source>
        <dbReference type="Proteomes" id="UP000282977"/>
    </source>
</evidence>
<dbReference type="AlphaFoldDB" id="A0A437JC56"/>
<organism evidence="3 4">
    <name type="scientific">Sphingobium algorifonticola</name>
    <dbReference type="NCBI Taxonomy" id="2008318"/>
    <lineage>
        <taxon>Bacteria</taxon>
        <taxon>Pseudomonadati</taxon>
        <taxon>Pseudomonadota</taxon>
        <taxon>Alphaproteobacteria</taxon>
        <taxon>Sphingomonadales</taxon>
        <taxon>Sphingomonadaceae</taxon>
        <taxon>Sphingobium</taxon>
    </lineage>
</organism>
<dbReference type="PANTHER" id="PTHR42879">
    <property type="entry name" value="3-OXOACYL-(ACYL-CARRIER-PROTEIN) REDUCTASE"/>
    <property type="match status" value="1"/>
</dbReference>
<comment type="similarity">
    <text evidence="1 2">Belongs to the short-chain dehydrogenases/reductases (SDR) family.</text>
</comment>
<dbReference type="InterPro" id="IPR036291">
    <property type="entry name" value="NAD(P)-bd_dom_sf"/>
</dbReference>
<sequence length="246" mass="25714">MYKGMQPLTDSVAIVTGGAKGFGLGIAKALHGRGARVYITGRDEAALARAADGTGLIAVKADATSGADWDALIKQVVDEAGRLDILINNAGGGGRILAIGELTDEDIESVVSQNFVAPLLGCRRIAPLLAAQKSGTIINVSSVAAHQAWPCWGLYGGAKAGLAHFSKALYGELREQGVRVTTFTPSWGATEFDGAAGLPARDADTVARCIQPEEIGEMIADICALPAHLWVQETILWPMVQEVVPL</sequence>
<evidence type="ECO:0000256" key="2">
    <source>
        <dbReference type="RuleBase" id="RU000363"/>
    </source>
</evidence>
<dbReference type="RefSeq" id="WP_127688998.1">
    <property type="nucleotide sequence ID" value="NZ_RZUL01000001.1"/>
</dbReference>
<dbReference type="PRINTS" id="PR00080">
    <property type="entry name" value="SDRFAMILY"/>
</dbReference>
<accession>A0A437JC56</accession>
<reference evidence="3 4" key="1">
    <citation type="submission" date="2019-01" db="EMBL/GenBank/DDBJ databases">
        <authorList>
            <person name="Chen W.-M."/>
        </authorList>
    </citation>
    <scope>NUCLEOTIDE SEQUENCE [LARGE SCALE GENOMIC DNA]</scope>
    <source>
        <strain evidence="3 4">TLA-22</strain>
    </source>
</reference>
<dbReference type="InterPro" id="IPR050259">
    <property type="entry name" value="SDR"/>
</dbReference>
<protein>
    <submittedName>
        <fullName evidence="3">SDR family oxidoreductase</fullName>
    </submittedName>
</protein>
<dbReference type="Pfam" id="PF00106">
    <property type="entry name" value="adh_short"/>
    <property type="match status" value="1"/>
</dbReference>
<comment type="caution">
    <text evidence="3">The sequence shown here is derived from an EMBL/GenBank/DDBJ whole genome shotgun (WGS) entry which is preliminary data.</text>
</comment>
<dbReference type="InterPro" id="IPR002347">
    <property type="entry name" value="SDR_fam"/>
</dbReference>
<dbReference type="EMBL" id="RZUL01000001">
    <property type="protein sequence ID" value="RVT43461.1"/>
    <property type="molecule type" value="Genomic_DNA"/>
</dbReference>
<dbReference type="SUPFAM" id="SSF51735">
    <property type="entry name" value="NAD(P)-binding Rossmann-fold domains"/>
    <property type="match status" value="1"/>
</dbReference>
<keyword evidence="4" id="KW-1185">Reference proteome</keyword>
<proteinExistence type="inferred from homology"/>
<evidence type="ECO:0000313" key="3">
    <source>
        <dbReference type="EMBL" id="RVT43461.1"/>
    </source>
</evidence>
<dbReference type="Gene3D" id="3.40.50.720">
    <property type="entry name" value="NAD(P)-binding Rossmann-like Domain"/>
    <property type="match status" value="1"/>
</dbReference>
<dbReference type="OrthoDB" id="9810734at2"/>